<dbReference type="Gene3D" id="1.25.40.20">
    <property type="entry name" value="Ankyrin repeat-containing domain"/>
    <property type="match status" value="2"/>
</dbReference>
<dbReference type="Pfam" id="PF12796">
    <property type="entry name" value="Ank_2"/>
    <property type="match status" value="2"/>
</dbReference>
<feature type="domain" description="DUF3496" evidence="5">
    <location>
        <begin position="2251"/>
        <end position="2347"/>
    </location>
</feature>
<feature type="repeat" description="ANK" evidence="2">
    <location>
        <begin position="165"/>
        <end position="197"/>
    </location>
</feature>
<feature type="domain" description="CCDC144C-like coiled-coil" evidence="6">
    <location>
        <begin position="1380"/>
        <end position="1886"/>
    </location>
</feature>
<evidence type="ECO:0000313" key="7">
    <source>
        <dbReference type="EMBL" id="KAK6482485.1"/>
    </source>
</evidence>
<feature type="compositionally biased region" description="Polar residues" evidence="4">
    <location>
        <begin position="340"/>
        <end position="362"/>
    </location>
</feature>
<evidence type="ECO:0000256" key="2">
    <source>
        <dbReference type="PROSITE-ProRule" id="PRU00023"/>
    </source>
</evidence>
<feature type="region of interest" description="Disordered" evidence="4">
    <location>
        <begin position="1158"/>
        <end position="1204"/>
    </location>
</feature>
<dbReference type="Pfam" id="PF00023">
    <property type="entry name" value="Ank"/>
    <property type="match status" value="1"/>
</dbReference>
<feature type="coiled-coil region" evidence="3">
    <location>
        <begin position="2300"/>
        <end position="2327"/>
    </location>
</feature>
<feature type="coiled-coil region" evidence="3">
    <location>
        <begin position="1838"/>
        <end position="2096"/>
    </location>
</feature>
<dbReference type="InterPro" id="IPR021885">
    <property type="entry name" value="DUF3496"/>
</dbReference>
<feature type="compositionally biased region" description="Acidic residues" evidence="4">
    <location>
        <begin position="993"/>
        <end position="1002"/>
    </location>
</feature>
<evidence type="ECO:0000259" key="5">
    <source>
        <dbReference type="Pfam" id="PF12001"/>
    </source>
</evidence>
<dbReference type="InterPro" id="IPR036770">
    <property type="entry name" value="Ankyrin_rpt-contain_sf"/>
</dbReference>
<dbReference type="InterPro" id="IPR050657">
    <property type="entry name" value="Ankyrin_repeat_domain"/>
</dbReference>
<keyword evidence="1 3" id="KW-0175">Coiled coil</keyword>
<feature type="compositionally biased region" description="Polar residues" evidence="4">
    <location>
        <begin position="1013"/>
        <end position="1024"/>
    </location>
</feature>
<sequence>MKKLFSFGKKKKGFSPNTSDTGSVVSAGYELKEKDLGKLHKAASTGDLSKLKQLAKKHDLSQLDKENRTPLHLACAHGHVDVVHFLTESKAKLNLCDNDNRSPLMKAVQCQQEHCAVTLLEHDADPNLVDINGNTALHLAALIPAISMAIQLLDHDARINATNKEGCTPLILAATENHQEMVEYLLKEGADVDAKDKSKRTSLMIAASNGQISLVRLLLRYDADISIKDDNGWTADDYAVMNGHHVCSHLIIEHGTKKRPPQSPHGTSKVKGASVFSSPIRGTESGFAVGGPATDKEVGDNVSPDESISRVSEKDGAGDSWPSSDEGEELDFSPKKIQKPSLTKLMNASQKSKNNVNENGNARPQPVEQSEPFISGSEGDSEKESENEDERDHSPPKAFPTSLHPANPSPASFSKLPRMTSTPLRNSKQEEYSEEEEEDEEEEEYEDLHISGNILKESSTVDSAVPQNDLDEKGSPAKNLKRDFLSELGLEAAEEDEDSLWDSESASDSPRKQQSGALNPAAKAQTVMHSISEEKNEDIFYIPSFLRGSRDYRMAELEDSRSVGRPVSRLRLDLGGNDTEKQKDVLKTPLKIKETVFSNLALSKETREKHKTDFMEELGLDDADDIEDASDWDSASIASRNVPGCKIPLPVHEISAKLSEPELSTPQRKTPNVVQCAKADQKTSAEKSLSPSNSPPLPEARSLHSLTPPQPQPRSKLLAVKADSREDSDWVSEDDGVPSGTEQSGTVLKLSVQNFATSKPEPTDEELSSEEDDDRENSAHLKKKVKQSFSMCLPMLLKDKEPLETPLTVLINTTHDGEDQADNLLGEQNQEGSENQTTVYLSAASSAIPWEERYEKIWVENEKREVKSHYKDVAAELKKKFGEICLKQSSEPGSISTHLRVDLNNEDDSSDEDEIVYQMAKTQSGILQPIPEQKESSLEDSITEPSKPELKGSKIPDKAVNSNKQAEHPLKEDDNEIQPPVQKRENDIAGYDTDLDFDSEQSAEEKPKCNIDGSGSSVENNTNPDHSKNSKEEDDDNKYQDFVNAGQKNTPLSEDDFELIPTSQPVCAPASKYPSDEELEGDMQRFKNEVGMLKVVFLALEKEKTQLQKEVEGEKKKKLLGMQRSNQIKGLEGPINVNRQTGNVTEKIIQHEATQRLQPKGMQGSEKLDTCNQKDQKQLNNPRSNIKQRANATHAKRADLVSDEEDVDNKRISKLNTAGRQSQQATFVNGDQLSVFDDSTLSEMSEDGGRPTIPHNWKSKSNKQMETAGDFDDFTQSSDTATDSMESPTLGYRNASLLIKQLETGTIDSVTLVKIQNMFYDYERTIEREKGRYSLLSDNIAQQVNERKELQKALEDIQEMKSTLEHQQVEWETDLNNQKFILKQEQEKHKNAEMLYEKSREQLRKKEEQFRKEVEAKQQLELTLRNLEMEMRALISKMKQLEDERNEVQRLLSQERSARALQEGILNNHLHRQKEIEEENKKTVSKNTEVFSQLSEVSDREKDLLQQNRSLQDEISVLKLELDRVRARSQEEEGRYLEENEALKEKMEDLKRDLKLNEEALAQTVLQYSGQLNALKTESTMMTSKMEQEKQNKDKLETDVESLRARLTSALQELERSQSGKVDAERTFQRERDEWLRLQEKHTHETTSLRDSINSLSQQLSKAEAKANSLENECHRATLSHTEKSLMLESMQREREQAQSRLKELEGLLQAEKEQASKSSVRQEFMQERMAQAQSENIILRQQLEELQNKGIIKERAVSDVQDRFSDILTNLQADSEGRVQIVEERNKELMAKNIELREQVYGHQNEKAEREFITEHESSFDHKNIIQSVPLHYQAALRQLQQELADALKKLSMSEASLEVNTRYRNDLEAEKIRFQKDIDRLKGKLQEMEDQFIQSEHRIQKLKSALDDKEREVIASSQKLQEILSASSGMEKTVKQLDEHIQRLEIENARLEATAKQQTNRIEVLQKEVHGSASVQNRLEDLVTNLQGAKINLEEQLNQEAQKQSMLSHNAQDSHLLWEEELKSRSKLGLRLAQLEREKVEVTSQMETEKKKTKKIAELKRSTEARLDQEMKRNSELQKEINRMRTLVKTAKKKQKQQETGEFASQLSSIRGELDNRHLETGTTIARLKSKIDELSQQLEKESLQSTRLESTNNDLREQLSSMKALRKSHEKLERSKRQLEDEVSRVRRHIETNIMDHSQIEQCKREAEERARQEIRQKLEEVNLFLQTQAASQEALEQIKATNEATLRNQLEQRIRDLEGELSRARSTQQNSLSQRDSTQTELERYKELYSEEFKLRKSLAAKLDRSNERLAEANTKLLNERQRNKSFIASSIVNGSLTASPVLDVNQLQGSIGNFGGTLGPLHRNLGLGGSFLNPVGDGTSPNSRVDAYIAKMQNELEKNITKELDHATAELDGGSTRMSPVGSAAGSLKTLNLDQDPVTRATQQYLEVLKKNYMI</sequence>
<feature type="coiled-coil region" evidence="3">
    <location>
        <begin position="2127"/>
        <end position="2192"/>
    </location>
</feature>
<feature type="compositionally biased region" description="Basic and acidic residues" evidence="4">
    <location>
        <begin position="307"/>
        <end position="317"/>
    </location>
</feature>
<feature type="region of interest" description="Disordered" evidence="4">
    <location>
        <begin position="2264"/>
        <end position="2284"/>
    </location>
</feature>
<accession>A0ABR0ZDB9</accession>
<feature type="compositionally biased region" description="Basic and acidic residues" evidence="4">
    <location>
        <begin position="946"/>
        <end position="957"/>
    </location>
</feature>
<feature type="region of interest" description="Disordered" evidence="4">
    <location>
        <begin position="1"/>
        <end position="23"/>
    </location>
</feature>
<feature type="compositionally biased region" description="Polar residues" evidence="4">
    <location>
        <begin position="1178"/>
        <end position="1191"/>
    </location>
</feature>
<dbReference type="Pfam" id="PF14915">
    <property type="entry name" value="CCDC144C"/>
    <property type="match status" value="1"/>
</dbReference>
<evidence type="ECO:0000313" key="8">
    <source>
        <dbReference type="Proteomes" id="UP001369086"/>
    </source>
</evidence>
<feature type="compositionally biased region" description="Acidic residues" evidence="4">
    <location>
        <begin position="432"/>
        <end position="446"/>
    </location>
</feature>
<dbReference type="PRINTS" id="PR01415">
    <property type="entry name" value="ANKYRIN"/>
</dbReference>
<evidence type="ECO:0000256" key="3">
    <source>
        <dbReference type="SAM" id="Coils"/>
    </source>
</evidence>
<dbReference type="EMBL" id="JAHFZB010000013">
    <property type="protein sequence ID" value="KAK6482485.1"/>
    <property type="molecule type" value="Genomic_DNA"/>
</dbReference>
<feature type="compositionally biased region" description="Polar residues" evidence="4">
    <location>
        <begin position="740"/>
        <end position="757"/>
    </location>
</feature>
<evidence type="ECO:0000256" key="4">
    <source>
        <dbReference type="SAM" id="MobiDB-lite"/>
    </source>
</evidence>
<feature type="region of interest" description="Disordered" evidence="4">
    <location>
        <begin position="1241"/>
        <end position="1263"/>
    </location>
</feature>
<feature type="coiled-coil region" evidence="3">
    <location>
        <begin position="1494"/>
        <end position="1613"/>
    </location>
</feature>
<feature type="region of interest" description="Disordered" evidence="4">
    <location>
        <begin position="658"/>
        <end position="784"/>
    </location>
</feature>
<dbReference type="PROSITE" id="PS50088">
    <property type="entry name" value="ANK_REPEAT"/>
    <property type="match status" value="4"/>
</dbReference>
<feature type="compositionally biased region" description="Acidic residues" evidence="4">
    <location>
        <begin position="763"/>
        <end position="775"/>
    </location>
</feature>
<feature type="repeat" description="ANK" evidence="2">
    <location>
        <begin position="198"/>
        <end position="230"/>
    </location>
</feature>
<dbReference type="Proteomes" id="UP001369086">
    <property type="component" value="Unassembled WGS sequence"/>
</dbReference>
<feature type="repeat" description="ANK" evidence="2">
    <location>
        <begin position="66"/>
        <end position="98"/>
    </location>
</feature>
<dbReference type="PANTHER" id="PTHR24147:SF53">
    <property type="entry name" value="ANKYRIN REPEAT DOMAIN 26"/>
    <property type="match status" value="1"/>
</dbReference>
<feature type="region of interest" description="Disordered" evidence="4">
    <location>
        <begin position="255"/>
        <end position="529"/>
    </location>
</feature>
<dbReference type="SMART" id="SM00248">
    <property type="entry name" value="ANK"/>
    <property type="match status" value="6"/>
</dbReference>
<evidence type="ECO:0000259" key="6">
    <source>
        <dbReference type="Pfam" id="PF14915"/>
    </source>
</evidence>
<dbReference type="PROSITE" id="PS50297">
    <property type="entry name" value="ANK_REP_REGION"/>
    <property type="match status" value="4"/>
</dbReference>
<feature type="compositionally biased region" description="Basic and acidic residues" evidence="4">
    <location>
        <begin position="380"/>
        <end position="395"/>
    </location>
</feature>
<dbReference type="Pfam" id="PF12001">
    <property type="entry name" value="DUF3496"/>
    <property type="match status" value="1"/>
</dbReference>
<feature type="region of interest" description="Disordered" evidence="4">
    <location>
        <begin position="893"/>
        <end position="1058"/>
    </location>
</feature>
<feature type="repeat" description="ANK" evidence="2">
    <location>
        <begin position="132"/>
        <end position="164"/>
    </location>
</feature>
<gene>
    <name evidence="7" type="ORF">HHUSO_G15505</name>
</gene>
<feature type="compositionally biased region" description="Polar residues" evidence="4">
    <location>
        <begin position="662"/>
        <end position="673"/>
    </location>
</feature>
<feature type="coiled-coil region" evidence="3">
    <location>
        <begin position="1646"/>
        <end position="1750"/>
    </location>
</feature>
<proteinExistence type="predicted"/>
<feature type="coiled-coil region" evidence="3">
    <location>
        <begin position="1333"/>
        <end position="1461"/>
    </location>
</feature>
<dbReference type="InterPro" id="IPR002110">
    <property type="entry name" value="Ankyrin_rpt"/>
</dbReference>
<feature type="compositionally biased region" description="Basic residues" evidence="4">
    <location>
        <begin position="1"/>
        <end position="13"/>
    </location>
</feature>
<feature type="compositionally biased region" description="Basic and acidic residues" evidence="4">
    <location>
        <begin position="470"/>
        <end position="485"/>
    </location>
</feature>
<dbReference type="SUPFAM" id="SSF48403">
    <property type="entry name" value="Ankyrin repeat"/>
    <property type="match status" value="1"/>
</dbReference>
<organism evidence="7 8">
    <name type="scientific">Huso huso</name>
    <name type="common">Beluga</name>
    <name type="synonym">Acipenser huso</name>
    <dbReference type="NCBI Taxonomy" id="61971"/>
    <lineage>
        <taxon>Eukaryota</taxon>
        <taxon>Metazoa</taxon>
        <taxon>Chordata</taxon>
        <taxon>Craniata</taxon>
        <taxon>Vertebrata</taxon>
        <taxon>Euteleostomi</taxon>
        <taxon>Actinopterygii</taxon>
        <taxon>Chondrostei</taxon>
        <taxon>Acipenseriformes</taxon>
        <taxon>Acipenseridae</taxon>
        <taxon>Huso</taxon>
    </lineage>
</organism>
<feature type="compositionally biased region" description="Polar residues" evidence="4">
    <location>
        <begin position="2268"/>
        <end position="2284"/>
    </location>
</feature>
<name>A0ABR0ZDB9_HUSHU</name>
<feature type="compositionally biased region" description="Acidic residues" evidence="4">
    <location>
        <begin position="492"/>
        <end position="501"/>
    </location>
</feature>
<feature type="compositionally biased region" description="Basic and acidic residues" evidence="4">
    <location>
        <begin position="1166"/>
        <end position="1177"/>
    </location>
</feature>
<dbReference type="PANTHER" id="PTHR24147">
    <property type="entry name" value="ANKYRIN REPEAT DOMAIN 36-RELATED"/>
    <property type="match status" value="1"/>
</dbReference>
<feature type="compositionally biased region" description="Acidic residues" evidence="4">
    <location>
        <begin position="904"/>
        <end position="915"/>
    </location>
</feature>
<keyword evidence="8" id="KW-1185">Reference proteome</keyword>
<feature type="compositionally biased region" description="Polar residues" evidence="4">
    <location>
        <begin position="456"/>
        <end position="466"/>
    </location>
</feature>
<keyword evidence="2" id="KW-0040">ANK repeat</keyword>
<reference evidence="7 8" key="1">
    <citation type="submission" date="2021-05" db="EMBL/GenBank/DDBJ databases">
        <authorList>
            <person name="Zahm M."/>
            <person name="Klopp C."/>
            <person name="Cabau C."/>
            <person name="Kuhl H."/>
            <person name="Suciu R."/>
            <person name="Ciorpac M."/>
            <person name="Holostenco D."/>
            <person name="Gessner J."/>
            <person name="Wuertz S."/>
            <person name="Hohne C."/>
            <person name="Stock M."/>
            <person name="Gislard M."/>
            <person name="Lluch J."/>
            <person name="Milhes M."/>
            <person name="Lampietro C."/>
            <person name="Lopez Roques C."/>
            <person name="Donnadieu C."/>
            <person name="Du K."/>
            <person name="Schartl M."/>
            <person name="Guiguen Y."/>
        </authorList>
    </citation>
    <scope>NUCLEOTIDE SEQUENCE [LARGE SCALE GENOMIC DNA]</scope>
    <source>
        <strain evidence="7">Hh-F2</strain>
        <tissue evidence="7">Blood</tissue>
    </source>
</reference>
<protein>
    <submittedName>
        <fullName evidence="7">Ankyrin repeat domain-containing protein 26-like isoform X1</fullName>
    </submittedName>
</protein>
<dbReference type="InterPro" id="IPR039497">
    <property type="entry name" value="CC144C-like_CC_dom"/>
</dbReference>
<evidence type="ECO:0000256" key="1">
    <source>
        <dbReference type="ARBA" id="ARBA00023054"/>
    </source>
</evidence>
<comment type="caution">
    <text evidence="7">The sequence shown here is derived from an EMBL/GenBank/DDBJ whole genome shotgun (WGS) entry which is preliminary data.</text>
</comment>